<name>A0ABZ2M1V4_9BACT</name>
<dbReference type="Proteomes" id="UP001370348">
    <property type="component" value="Chromosome"/>
</dbReference>
<organism evidence="2 3">
    <name type="scientific">Pendulispora albinea</name>
    <dbReference type="NCBI Taxonomy" id="2741071"/>
    <lineage>
        <taxon>Bacteria</taxon>
        <taxon>Pseudomonadati</taxon>
        <taxon>Myxococcota</taxon>
        <taxon>Myxococcia</taxon>
        <taxon>Myxococcales</taxon>
        <taxon>Sorangiineae</taxon>
        <taxon>Pendulisporaceae</taxon>
        <taxon>Pendulispora</taxon>
    </lineage>
</organism>
<dbReference type="Pfam" id="PF19783">
    <property type="entry name" value="DUF6268"/>
    <property type="match status" value="1"/>
</dbReference>
<dbReference type="EMBL" id="CP089984">
    <property type="protein sequence ID" value="WXB15991.1"/>
    <property type="molecule type" value="Genomic_DNA"/>
</dbReference>
<evidence type="ECO:0000313" key="2">
    <source>
        <dbReference type="EMBL" id="WXB15991.1"/>
    </source>
</evidence>
<sequence length="348" mass="38169">MTIALTNFAARRHPPQGISTHKRTPNLRRRTACALSVAALVSLLAPSSAWGQMPNLVDVSAQYVPSTTLDHPKPLKAQIATYTANLNVPLRLGEKTFLFPGLAYRSDAISYSDRPPGFVDLRAFHSLEVPLLFVQLLPNGWSFSLRASPGVAGDSHFFDTDLLRLSGSAVVSHTFSDRFAMGVGAMGTYMFGSLLPLPAVRIDWKPVDGLRLEAFAPAFVNLKYTFGDRVEIGARADFSGAFYGVRDDRVRNAWPCRAGADDPATPMNEAQANPKQCVDHVAYSVGAAGGILGVRIVSSLWVTAFAGHTFFRRFERQNKDNDTLEEGEQDLPNMFIFRTGLAWRIPHS</sequence>
<dbReference type="RefSeq" id="WP_394825621.1">
    <property type="nucleotide sequence ID" value="NZ_CP089984.1"/>
</dbReference>
<keyword evidence="3" id="KW-1185">Reference proteome</keyword>
<feature type="domain" description="DUF6268" evidence="1">
    <location>
        <begin position="125"/>
        <end position="249"/>
    </location>
</feature>
<gene>
    <name evidence="2" type="ORF">LZC94_01685</name>
</gene>
<evidence type="ECO:0000259" key="1">
    <source>
        <dbReference type="Pfam" id="PF19783"/>
    </source>
</evidence>
<accession>A0ABZ2M1V4</accession>
<reference evidence="2 3" key="1">
    <citation type="submission" date="2021-12" db="EMBL/GenBank/DDBJ databases">
        <title>Discovery of the Pendulisporaceae a myxobacterial family with distinct sporulation behavior and unique specialized metabolism.</title>
        <authorList>
            <person name="Garcia R."/>
            <person name="Popoff A."/>
            <person name="Bader C.D."/>
            <person name="Loehr J."/>
            <person name="Walesch S."/>
            <person name="Walt C."/>
            <person name="Boldt J."/>
            <person name="Bunk B."/>
            <person name="Haeckl F.J.F.P.J."/>
            <person name="Gunesch A.P."/>
            <person name="Birkelbach J."/>
            <person name="Nuebel U."/>
            <person name="Pietschmann T."/>
            <person name="Bach T."/>
            <person name="Mueller R."/>
        </authorList>
    </citation>
    <scope>NUCLEOTIDE SEQUENCE [LARGE SCALE GENOMIC DNA]</scope>
    <source>
        <strain evidence="2 3">MSr11954</strain>
    </source>
</reference>
<proteinExistence type="predicted"/>
<evidence type="ECO:0000313" key="3">
    <source>
        <dbReference type="Proteomes" id="UP001370348"/>
    </source>
</evidence>
<protein>
    <submittedName>
        <fullName evidence="2">DUF6268 family outer membrane beta-barrel protein</fullName>
    </submittedName>
</protein>
<dbReference type="InterPro" id="IPR046235">
    <property type="entry name" value="DUF6268"/>
</dbReference>